<dbReference type="GO" id="GO:0051536">
    <property type="term" value="F:iron-sulfur cluster binding"/>
    <property type="evidence" value="ECO:0007669"/>
    <property type="project" value="InterPro"/>
</dbReference>
<name>A0A523W2N4_UNCAE</name>
<evidence type="ECO:0000313" key="2">
    <source>
        <dbReference type="EMBL" id="TET61267.1"/>
    </source>
</evidence>
<protein>
    <submittedName>
        <fullName evidence="2">Aldehyde:ferredoxin oxidoreductase</fullName>
    </submittedName>
</protein>
<comment type="caution">
    <text evidence="2">The sequence shown here is derived from an EMBL/GenBank/DDBJ whole genome shotgun (WGS) entry which is preliminary data.</text>
</comment>
<dbReference type="GO" id="GO:0009055">
    <property type="term" value="F:electron transfer activity"/>
    <property type="evidence" value="ECO:0007669"/>
    <property type="project" value="InterPro"/>
</dbReference>
<dbReference type="Gene3D" id="1.10.569.10">
    <property type="entry name" value="Aldehyde Ferredoxin Oxidoreductase Protein, subunit A, domain 2"/>
    <property type="match status" value="1"/>
</dbReference>
<proteinExistence type="predicted"/>
<dbReference type="SUPFAM" id="SSF48310">
    <property type="entry name" value="Aldehyde ferredoxin oxidoreductase, C-terminal domains"/>
    <property type="match status" value="1"/>
</dbReference>
<dbReference type="PANTHER" id="PTHR30038:SF0">
    <property type="entry name" value="TUNGSTEN-CONTAINING ALDEHYDE FERREDOXIN OXIDOREDUCTASE"/>
    <property type="match status" value="1"/>
</dbReference>
<dbReference type="AlphaFoldDB" id="A0A523W2N4"/>
<feature type="domain" description="Aldehyde ferredoxin oxidoreductase C-terminal" evidence="1">
    <location>
        <begin position="18"/>
        <end position="402"/>
    </location>
</feature>
<gene>
    <name evidence="2" type="ORF">E3J48_05770</name>
</gene>
<dbReference type="InterPro" id="IPR013984">
    <property type="entry name" value="Ald_Fedxn_OxRdtase_dom2"/>
</dbReference>
<dbReference type="GO" id="GO:0016625">
    <property type="term" value="F:oxidoreductase activity, acting on the aldehyde or oxo group of donors, iron-sulfur protein as acceptor"/>
    <property type="evidence" value="ECO:0007669"/>
    <property type="project" value="InterPro"/>
</dbReference>
<dbReference type="EMBL" id="SOIZ01000256">
    <property type="protein sequence ID" value="TET61267.1"/>
    <property type="molecule type" value="Genomic_DNA"/>
</dbReference>
<dbReference type="PANTHER" id="PTHR30038">
    <property type="entry name" value="ALDEHYDE FERREDOXIN OXIDOREDUCTASE"/>
    <property type="match status" value="1"/>
</dbReference>
<organism evidence="2 3">
    <name type="scientific">Aerophobetes bacterium</name>
    <dbReference type="NCBI Taxonomy" id="2030807"/>
    <lineage>
        <taxon>Bacteria</taxon>
        <taxon>Candidatus Aerophobota</taxon>
    </lineage>
</organism>
<dbReference type="InterPro" id="IPR013985">
    <property type="entry name" value="Ald_Fedxn_OxRdtase_dom3"/>
</dbReference>
<evidence type="ECO:0000313" key="3">
    <source>
        <dbReference type="Proteomes" id="UP000319130"/>
    </source>
</evidence>
<sequence>DRLQEAALKAYDILYSDWFAQLFSEEGSPCLVDIYNNRLGALATRNFQAGVFEGAEKLLGKYFDENYKVANKGCFSCPLHCGCFYMIKEGPFAGLRWGKAEFATITNFTTRVGVGDIEIALRAGVLTDKYGIDLTSMGGVLGFAFECYEKGILTPKDTDGLELQWGNGDAVLELIKKVVFQEGFGKILSEGVKRAAEVIGKGSEDYAIHTKGLEHIECDPRGLQAWGLGYAVSSRGADHLRALPAFEYTISPEKAKELYGTEKAADRFSTEGKGKMVKWFEELRAFADSMEICKYITRTGLLFPEPLVGMLNAVTGMKYKPDDAFKIGERIVNVERAFNVREGFSRKDDTLPKRFLEEPLMEGPSKGHVCDLEPMLDDYYKFRGWDVKTGLPTRAKLEELGLSEIALELQKMGKIPPEKKTRLEKK</sequence>
<evidence type="ECO:0000259" key="1">
    <source>
        <dbReference type="Pfam" id="PF01314"/>
    </source>
</evidence>
<accession>A0A523W2N4</accession>
<reference evidence="2 3" key="1">
    <citation type="submission" date="2019-03" db="EMBL/GenBank/DDBJ databases">
        <title>Metabolic potential of uncultured bacteria and archaea associated with petroleum seepage in deep-sea sediments.</title>
        <authorList>
            <person name="Dong X."/>
            <person name="Hubert C."/>
        </authorList>
    </citation>
    <scope>NUCLEOTIDE SEQUENCE [LARGE SCALE GENOMIC DNA]</scope>
    <source>
        <strain evidence="2">E29_bin52</strain>
    </source>
</reference>
<dbReference type="InterPro" id="IPR036021">
    <property type="entry name" value="Tungsten_al_ferr_oxy-like_C"/>
</dbReference>
<feature type="non-terminal residue" evidence="2">
    <location>
        <position position="1"/>
    </location>
</feature>
<dbReference type="InterPro" id="IPR051919">
    <property type="entry name" value="W-dependent_AOR"/>
</dbReference>
<dbReference type="Pfam" id="PF01314">
    <property type="entry name" value="AFOR_C"/>
    <property type="match status" value="1"/>
</dbReference>
<dbReference type="Proteomes" id="UP000319130">
    <property type="component" value="Unassembled WGS sequence"/>
</dbReference>
<dbReference type="Gene3D" id="1.10.599.10">
    <property type="entry name" value="Aldehyde Ferredoxin Oxidoreductase Protein, subunit A, domain 3"/>
    <property type="match status" value="1"/>
</dbReference>
<dbReference type="InterPro" id="IPR001203">
    <property type="entry name" value="OxRdtase_Ald_Fedxn_C"/>
</dbReference>